<dbReference type="RefSeq" id="WP_014801887.1">
    <property type="nucleotide sequence ID" value="NC_018020.1"/>
</dbReference>
<dbReference type="EMBL" id="CP002959">
    <property type="protein sequence ID" value="AFM11369.1"/>
    <property type="molecule type" value="Genomic_DNA"/>
</dbReference>
<organism evidence="2 3">
    <name type="scientific">Turneriella parva (strain ATCC BAA-1111 / DSM 21527 / NCTC 11395 / H)</name>
    <name type="common">Leptospira parva</name>
    <dbReference type="NCBI Taxonomy" id="869212"/>
    <lineage>
        <taxon>Bacteria</taxon>
        <taxon>Pseudomonadati</taxon>
        <taxon>Spirochaetota</taxon>
        <taxon>Spirochaetia</taxon>
        <taxon>Leptospirales</taxon>
        <taxon>Leptospiraceae</taxon>
        <taxon>Turneriella</taxon>
    </lineage>
</organism>
<feature type="region of interest" description="Disordered" evidence="1">
    <location>
        <begin position="49"/>
        <end position="70"/>
    </location>
</feature>
<reference evidence="2 3" key="1">
    <citation type="submission" date="2012-06" db="EMBL/GenBank/DDBJ databases">
        <title>The complete chromosome of genome of Turneriella parva DSM 21527.</title>
        <authorList>
            <consortium name="US DOE Joint Genome Institute (JGI-PGF)"/>
            <person name="Lucas S."/>
            <person name="Han J."/>
            <person name="Lapidus A."/>
            <person name="Bruce D."/>
            <person name="Goodwin L."/>
            <person name="Pitluck S."/>
            <person name="Peters L."/>
            <person name="Kyrpides N."/>
            <person name="Mavromatis K."/>
            <person name="Ivanova N."/>
            <person name="Mikhailova N."/>
            <person name="Chertkov O."/>
            <person name="Detter J.C."/>
            <person name="Tapia R."/>
            <person name="Han C."/>
            <person name="Land M."/>
            <person name="Hauser L."/>
            <person name="Markowitz V."/>
            <person name="Cheng J.-F."/>
            <person name="Hugenholtz P."/>
            <person name="Woyke T."/>
            <person name="Wu D."/>
            <person name="Gronow S."/>
            <person name="Wellnitz S."/>
            <person name="Brambilla E."/>
            <person name="Klenk H.-P."/>
            <person name="Eisen J.A."/>
        </authorList>
    </citation>
    <scope>NUCLEOTIDE SEQUENCE [LARGE SCALE GENOMIC DNA]</scope>
    <source>
        <strain evidence="3">ATCC BAA-1111 / DSM 21527 / NCTC 11395 / H</strain>
    </source>
</reference>
<gene>
    <name evidence="2" type="ordered locus">Turpa_0718</name>
</gene>
<evidence type="ECO:0000313" key="2">
    <source>
        <dbReference type="EMBL" id="AFM11369.1"/>
    </source>
</evidence>
<accession>I4B262</accession>
<evidence type="ECO:0008006" key="4">
    <source>
        <dbReference type="Google" id="ProtNLM"/>
    </source>
</evidence>
<evidence type="ECO:0000313" key="3">
    <source>
        <dbReference type="Proteomes" id="UP000006048"/>
    </source>
</evidence>
<name>I4B262_TURPD</name>
<dbReference type="AlphaFoldDB" id="I4B262"/>
<evidence type="ECO:0000256" key="1">
    <source>
        <dbReference type="SAM" id="MobiDB-lite"/>
    </source>
</evidence>
<dbReference type="Proteomes" id="UP000006048">
    <property type="component" value="Chromosome"/>
</dbReference>
<dbReference type="STRING" id="869212.Turpa_0718"/>
<keyword evidence="3" id="KW-1185">Reference proteome</keyword>
<dbReference type="HOGENOM" id="CLU_2332805_0_0_12"/>
<protein>
    <recommendedName>
        <fullName evidence="4">Prevent-host-death family protein</fullName>
    </recommendedName>
</protein>
<proteinExistence type="predicted"/>
<sequence>MKKKIKVANTQAMPKVSDSMKPYSVIKNKNSKPVFVLVPYEVWQESKQKLGSRSTRKISTGEPPKRSVKSNPWVDFAGSLEVREDGLEFQKRLRSEWS</sequence>
<dbReference type="KEGG" id="tpx:Turpa_0718"/>